<evidence type="ECO:0008006" key="5">
    <source>
        <dbReference type="Google" id="ProtNLM"/>
    </source>
</evidence>
<feature type="region of interest" description="Disordered" evidence="1">
    <location>
        <begin position="83"/>
        <end position="125"/>
    </location>
</feature>
<dbReference type="EMBL" id="BAAANK010000009">
    <property type="protein sequence ID" value="GAA1843273.1"/>
    <property type="molecule type" value="Genomic_DNA"/>
</dbReference>
<dbReference type="InterPro" id="IPR021449">
    <property type="entry name" value="DUF3099"/>
</dbReference>
<gene>
    <name evidence="3" type="ORF">GCM10009750_31910</name>
</gene>
<comment type="caution">
    <text evidence="3">The sequence shown here is derived from an EMBL/GenBank/DDBJ whole genome shotgun (WGS) entry which is preliminary data.</text>
</comment>
<dbReference type="Proteomes" id="UP001501746">
    <property type="component" value="Unassembled WGS sequence"/>
</dbReference>
<proteinExistence type="predicted"/>
<evidence type="ECO:0000256" key="2">
    <source>
        <dbReference type="SAM" id="Phobius"/>
    </source>
</evidence>
<feature type="compositionally biased region" description="Low complexity" evidence="1">
    <location>
        <begin position="86"/>
        <end position="100"/>
    </location>
</feature>
<evidence type="ECO:0000313" key="3">
    <source>
        <dbReference type="EMBL" id="GAA1843273.1"/>
    </source>
</evidence>
<name>A0ABN2MYX1_9MICO</name>
<keyword evidence="2" id="KW-0812">Transmembrane</keyword>
<keyword evidence="4" id="KW-1185">Reference proteome</keyword>
<dbReference type="RefSeq" id="WP_157426167.1">
    <property type="nucleotide sequence ID" value="NZ_BAAANK010000009.1"/>
</dbReference>
<keyword evidence="2" id="KW-1133">Transmembrane helix</keyword>
<evidence type="ECO:0000256" key="1">
    <source>
        <dbReference type="SAM" id="MobiDB-lite"/>
    </source>
</evidence>
<feature type="transmembrane region" description="Helical" evidence="2">
    <location>
        <begin position="45"/>
        <end position="67"/>
    </location>
</feature>
<evidence type="ECO:0000313" key="4">
    <source>
        <dbReference type="Proteomes" id="UP001501746"/>
    </source>
</evidence>
<accession>A0ABN2MYX1</accession>
<reference evidence="3 4" key="1">
    <citation type="journal article" date="2019" name="Int. J. Syst. Evol. Microbiol.">
        <title>The Global Catalogue of Microorganisms (GCM) 10K type strain sequencing project: providing services to taxonomists for standard genome sequencing and annotation.</title>
        <authorList>
            <consortium name="The Broad Institute Genomics Platform"/>
            <consortium name="The Broad Institute Genome Sequencing Center for Infectious Disease"/>
            <person name="Wu L."/>
            <person name="Ma J."/>
        </authorList>
    </citation>
    <scope>NUCLEOTIDE SEQUENCE [LARGE SCALE GENOMIC DNA]</scope>
    <source>
        <strain evidence="3 4">JCM 14323</strain>
    </source>
</reference>
<keyword evidence="2" id="KW-0472">Membrane</keyword>
<organism evidence="3 4">
    <name type="scientific">Agromyces salentinus</name>
    <dbReference type="NCBI Taxonomy" id="269421"/>
    <lineage>
        <taxon>Bacteria</taxon>
        <taxon>Bacillati</taxon>
        <taxon>Actinomycetota</taxon>
        <taxon>Actinomycetes</taxon>
        <taxon>Micrococcales</taxon>
        <taxon>Microbacteriaceae</taxon>
        <taxon>Agromyces</taxon>
    </lineage>
</organism>
<dbReference type="Pfam" id="PF11298">
    <property type="entry name" value="DUF3099"/>
    <property type="match status" value="1"/>
</dbReference>
<feature type="compositionally biased region" description="Basic and acidic residues" evidence="1">
    <location>
        <begin position="116"/>
        <end position="125"/>
    </location>
</feature>
<feature type="transmembrane region" description="Helical" evidence="2">
    <location>
        <begin position="21"/>
        <end position="39"/>
    </location>
</feature>
<protein>
    <recommendedName>
        <fullName evidence="5">DUF3099 domain-containing protein</fullName>
    </recommendedName>
</protein>
<sequence length="125" mass="13006">MKQQSITSLPPSPEAEQRSRMIKYSIAMGVRLVCIVAMLFARDWWLVVCAVGAIALPYFAVVIANVGSPARIPAVERPGGILPVRPGADAAGPGAGSAAGSDERAGEAGHAASDPPRNDRDEDGR</sequence>